<evidence type="ECO:0000256" key="6">
    <source>
        <dbReference type="ARBA" id="ARBA00022737"/>
    </source>
</evidence>
<reference evidence="14" key="1">
    <citation type="submission" date="2025-08" db="UniProtKB">
        <authorList>
            <consortium name="Ensembl"/>
        </authorList>
    </citation>
    <scope>IDENTIFICATION</scope>
</reference>
<reference evidence="14" key="2">
    <citation type="submission" date="2025-09" db="UniProtKB">
        <authorList>
            <consortium name="Ensembl"/>
        </authorList>
    </citation>
    <scope>IDENTIFICATION</scope>
</reference>
<keyword evidence="5" id="KW-0132">Cell division</keyword>
<name>A0A8D0G508_SPHPU</name>
<keyword evidence="7" id="KW-0498">Mitosis</keyword>
<dbReference type="GO" id="GO:0005930">
    <property type="term" value="C:axoneme"/>
    <property type="evidence" value="ECO:0007669"/>
    <property type="project" value="Ensembl"/>
</dbReference>
<keyword evidence="6" id="KW-0677">Repeat</keyword>
<dbReference type="GO" id="GO:0045143">
    <property type="term" value="P:homologous chromosome segregation"/>
    <property type="evidence" value="ECO:0007669"/>
    <property type="project" value="Ensembl"/>
</dbReference>
<dbReference type="GO" id="GO:0017124">
    <property type="term" value="F:SH3 domain binding"/>
    <property type="evidence" value="ECO:0007669"/>
    <property type="project" value="UniProtKB-KW"/>
</dbReference>
<keyword evidence="9" id="KW-0832">Ubl conjugation</keyword>
<evidence type="ECO:0000256" key="2">
    <source>
        <dbReference type="ARBA" id="ARBA00004496"/>
    </source>
</evidence>
<dbReference type="Proteomes" id="UP000694392">
    <property type="component" value="Unplaced"/>
</dbReference>
<dbReference type="GO" id="GO:0007224">
    <property type="term" value="P:smoothened signaling pathway"/>
    <property type="evidence" value="ECO:0007669"/>
    <property type="project" value="Ensembl"/>
</dbReference>
<keyword evidence="8" id="KW-0159">Chromosome partition</keyword>
<evidence type="ECO:0000256" key="10">
    <source>
        <dbReference type="ARBA" id="ARBA00023036"/>
    </source>
</evidence>
<protein>
    <recommendedName>
        <fullName evidence="13">Securin</fullName>
    </recommendedName>
</protein>
<evidence type="ECO:0000256" key="12">
    <source>
        <dbReference type="ARBA" id="ARBA00023306"/>
    </source>
</evidence>
<dbReference type="GO" id="GO:0007064">
    <property type="term" value="P:mitotic sister chromatid cohesion"/>
    <property type="evidence" value="ECO:0007669"/>
    <property type="project" value="Ensembl"/>
</dbReference>
<keyword evidence="11" id="KW-0539">Nucleus</keyword>
<evidence type="ECO:0000256" key="8">
    <source>
        <dbReference type="ARBA" id="ARBA00022829"/>
    </source>
</evidence>
<evidence type="ECO:0000256" key="1">
    <source>
        <dbReference type="ARBA" id="ARBA00004123"/>
    </source>
</evidence>
<proteinExistence type="inferred from homology"/>
<dbReference type="Ensembl" id="ENSSPUT00000000846.1">
    <property type="protein sequence ID" value="ENSSPUP00000000803.1"/>
    <property type="gene ID" value="ENSSPUG00000000657.1"/>
</dbReference>
<comment type="subcellular location">
    <subcellularLocation>
        <location evidence="2">Cytoplasm</location>
    </subcellularLocation>
    <subcellularLocation>
        <location evidence="1">Nucleus</location>
    </subcellularLocation>
</comment>
<organism evidence="14 15">
    <name type="scientific">Sphenodon punctatus</name>
    <name type="common">Tuatara</name>
    <name type="synonym">Hatteria punctata</name>
    <dbReference type="NCBI Taxonomy" id="8508"/>
    <lineage>
        <taxon>Eukaryota</taxon>
        <taxon>Metazoa</taxon>
        <taxon>Chordata</taxon>
        <taxon>Craniata</taxon>
        <taxon>Vertebrata</taxon>
        <taxon>Euteleostomi</taxon>
        <taxon>Lepidosauria</taxon>
        <taxon>Sphenodontia</taxon>
        <taxon>Sphenodontidae</taxon>
        <taxon>Sphenodon</taxon>
    </lineage>
</organism>
<dbReference type="AlphaFoldDB" id="A0A8D0G508"/>
<dbReference type="GO" id="GO:0005634">
    <property type="term" value="C:nucleus"/>
    <property type="evidence" value="ECO:0007669"/>
    <property type="project" value="UniProtKB-SubCell"/>
</dbReference>
<dbReference type="OMA" id="PPVCYDF"/>
<dbReference type="PANTHER" id="PTHR10418:SF2">
    <property type="entry name" value="SECURIN"/>
    <property type="match status" value="1"/>
</dbReference>
<keyword evidence="10" id="KW-0729">SH3-binding</keyword>
<evidence type="ECO:0000313" key="14">
    <source>
        <dbReference type="Ensembl" id="ENSSPUP00000000803.1"/>
    </source>
</evidence>
<dbReference type="PANTHER" id="PTHR10418">
    <property type="entry name" value="SECURIN-3"/>
    <property type="match status" value="1"/>
</dbReference>
<comment type="similarity">
    <text evidence="3">Belongs to the securin family.</text>
</comment>
<dbReference type="Pfam" id="PF04856">
    <property type="entry name" value="Securin"/>
    <property type="match status" value="1"/>
</dbReference>
<evidence type="ECO:0000256" key="5">
    <source>
        <dbReference type="ARBA" id="ARBA00022618"/>
    </source>
</evidence>
<keyword evidence="12" id="KW-0131">Cell cycle</keyword>
<evidence type="ECO:0000256" key="3">
    <source>
        <dbReference type="ARBA" id="ARBA00009264"/>
    </source>
</evidence>
<keyword evidence="4" id="KW-0963">Cytoplasm</keyword>
<accession>A0A8D0G508</accession>
<dbReference type="GO" id="GO:0004869">
    <property type="term" value="F:cysteine-type endopeptidase inhibitor activity"/>
    <property type="evidence" value="ECO:0007669"/>
    <property type="project" value="Ensembl"/>
</dbReference>
<dbReference type="InterPro" id="IPR006940">
    <property type="entry name" value="Securin_separation_inhibitor"/>
</dbReference>
<dbReference type="GeneTree" id="ENSGT00390000009693"/>
<evidence type="ECO:0000313" key="15">
    <source>
        <dbReference type="Proteomes" id="UP000694392"/>
    </source>
</evidence>
<keyword evidence="15" id="KW-1185">Reference proteome</keyword>
<evidence type="ECO:0000256" key="4">
    <source>
        <dbReference type="ARBA" id="ARBA00022490"/>
    </source>
</evidence>
<sequence length="195" mass="21515">MATLLFVDKENGDVCTVATSKDRLRLPSASSKSLLERSHTMTPLVGKTMNVTPATSHSVRKALGNVNGNLGTTKKNEILKEKNLSNKKVTEKTTGVESCSVVPEEAYPEIENFFPYDPLDFDSFDLPEEHKLSHMSLTGVPLMVFETVSDRPVNLVPSPVKLSSVSWDCDLLQTATDFLSTFNEIDLPSALYDDF</sequence>
<evidence type="ECO:0000256" key="13">
    <source>
        <dbReference type="ARBA" id="ARBA00039185"/>
    </source>
</evidence>
<evidence type="ECO:0000256" key="9">
    <source>
        <dbReference type="ARBA" id="ARBA00022843"/>
    </source>
</evidence>
<dbReference type="GO" id="GO:0051301">
    <property type="term" value="P:cell division"/>
    <property type="evidence" value="ECO:0007669"/>
    <property type="project" value="UniProtKB-KW"/>
</dbReference>
<evidence type="ECO:0000256" key="7">
    <source>
        <dbReference type="ARBA" id="ARBA00022776"/>
    </source>
</evidence>
<evidence type="ECO:0000256" key="11">
    <source>
        <dbReference type="ARBA" id="ARBA00023242"/>
    </source>
</evidence>